<sequence>MFEIKKYEAQYKEQWDEFVTHSKQGTFLFQRDYMEYHSDRFTDYSLIILKDHKIYALLPGNQDGNVFWSHQGLTYGGIITSHQATAVDICEIFKQINLFLKQAHFKKVIYKAIPWIYQIIPSEEDLYALINICHAQIVTRNIASVVYQKDPIKWKHDRHYGANKARTNGISVEQNDDEYKTFWKILEENLYNTYHAKPVHTLEEIRLLQNRFPNNIKLYVAKKGEQVIGGTLLYITPRVVHAQYISASAEGKHLHAVDALFRKILTEEYTNYPYFDFGTSNEDHGKTINQSLIYQKEGFGGRGVCYDWYEWNI</sequence>
<dbReference type="RefSeq" id="WP_094448837.1">
    <property type="nucleotide sequence ID" value="NZ_CAJOJX010000002.1"/>
</dbReference>
<dbReference type="SUPFAM" id="SSF55729">
    <property type="entry name" value="Acyl-CoA N-acyltransferases (Nat)"/>
    <property type="match status" value="1"/>
</dbReference>
<organism evidence="2 3">
    <name type="scientific">Segatella bryantii</name>
    <name type="common">Prevotella bryantii</name>
    <dbReference type="NCBI Taxonomy" id="77095"/>
    <lineage>
        <taxon>Bacteria</taxon>
        <taxon>Pseudomonadati</taxon>
        <taxon>Bacteroidota</taxon>
        <taxon>Bacteroidia</taxon>
        <taxon>Bacteroidales</taxon>
        <taxon>Prevotellaceae</taxon>
        <taxon>Segatella</taxon>
    </lineage>
</organism>
<dbReference type="EMBL" id="NPJF01000051">
    <property type="protein sequence ID" value="OYP53927.1"/>
    <property type="molecule type" value="Genomic_DNA"/>
</dbReference>
<dbReference type="Gene3D" id="3.40.630.30">
    <property type="match status" value="1"/>
</dbReference>
<dbReference type="Proteomes" id="UP000216189">
    <property type="component" value="Unassembled WGS sequence"/>
</dbReference>
<evidence type="ECO:0000313" key="2">
    <source>
        <dbReference type="EMBL" id="OYP53927.1"/>
    </source>
</evidence>
<reference evidence="2 3" key="1">
    <citation type="submission" date="2017-08" db="EMBL/GenBank/DDBJ databases">
        <title>Comparative genomics of non-oral Prevotella species.</title>
        <authorList>
            <person name="Accetto T."/>
            <person name="Nograsek B."/>
            <person name="Avgustin G."/>
        </authorList>
    </citation>
    <scope>NUCLEOTIDE SEQUENCE [LARGE SCALE GENOMIC DNA]</scope>
    <source>
        <strain evidence="2 3">TC1-1</strain>
    </source>
</reference>
<protein>
    <submittedName>
        <fullName evidence="2">GNAT family N-acetyltransferase</fullName>
    </submittedName>
</protein>
<evidence type="ECO:0000259" key="1">
    <source>
        <dbReference type="Pfam" id="PF13480"/>
    </source>
</evidence>
<dbReference type="Pfam" id="PF13480">
    <property type="entry name" value="Acetyltransf_6"/>
    <property type="match status" value="1"/>
</dbReference>
<name>A0ABX4EGA4_SEGBR</name>
<keyword evidence="3" id="KW-1185">Reference proteome</keyword>
<comment type="caution">
    <text evidence="2">The sequence shown here is derived from an EMBL/GenBank/DDBJ whole genome shotgun (WGS) entry which is preliminary data.</text>
</comment>
<feature type="domain" description="BioF2-like acetyltransferase" evidence="1">
    <location>
        <begin position="163"/>
        <end position="284"/>
    </location>
</feature>
<dbReference type="InterPro" id="IPR038740">
    <property type="entry name" value="BioF2-like_GNAT_dom"/>
</dbReference>
<accession>A0ABX4EGA4</accession>
<dbReference type="GeneID" id="72480687"/>
<evidence type="ECO:0000313" key="3">
    <source>
        <dbReference type="Proteomes" id="UP000216189"/>
    </source>
</evidence>
<proteinExistence type="predicted"/>
<dbReference type="InterPro" id="IPR016181">
    <property type="entry name" value="Acyl_CoA_acyltransferase"/>
</dbReference>
<gene>
    <name evidence="2" type="ORF">CIK91_10440</name>
</gene>